<feature type="non-terminal residue" evidence="1">
    <location>
        <position position="1"/>
    </location>
</feature>
<sequence length="42" mass="4926">GDASRERPSDLTSRPSREAANRLYERLGFEKRETNVYRLTID</sequence>
<dbReference type="AlphaFoldDB" id="A0A382B795"/>
<name>A0A382B795_9ZZZZ</name>
<evidence type="ECO:0000313" key="1">
    <source>
        <dbReference type="EMBL" id="SVB09152.1"/>
    </source>
</evidence>
<accession>A0A382B795</accession>
<organism evidence="1">
    <name type="scientific">marine metagenome</name>
    <dbReference type="NCBI Taxonomy" id="408172"/>
    <lineage>
        <taxon>unclassified sequences</taxon>
        <taxon>metagenomes</taxon>
        <taxon>ecological metagenomes</taxon>
    </lineage>
</organism>
<gene>
    <name evidence="1" type="ORF">METZ01_LOCUS162006</name>
</gene>
<reference evidence="1" key="1">
    <citation type="submission" date="2018-05" db="EMBL/GenBank/DDBJ databases">
        <authorList>
            <person name="Lanie J.A."/>
            <person name="Ng W.-L."/>
            <person name="Kazmierczak K.M."/>
            <person name="Andrzejewski T.M."/>
            <person name="Davidsen T.M."/>
            <person name="Wayne K.J."/>
            <person name="Tettelin H."/>
            <person name="Glass J.I."/>
            <person name="Rusch D."/>
            <person name="Podicherti R."/>
            <person name="Tsui H.-C.T."/>
            <person name="Winkler M.E."/>
        </authorList>
    </citation>
    <scope>NUCLEOTIDE SEQUENCE</scope>
</reference>
<dbReference type="EMBL" id="UINC01028337">
    <property type="protein sequence ID" value="SVB09152.1"/>
    <property type="molecule type" value="Genomic_DNA"/>
</dbReference>
<dbReference type="Gene3D" id="3.40.630.30">
    <property type="match status" value="1"/>
</dbReference>
<proteinExistence type="predicted"/>
<evidence type="ECO:0008006" key="2">
    <source>
        <dbReference type="Google" id="ProtNLM"/>
    </source>
</evidence>
<protein>
    <recommendedName>
        <fullName evidence="2">GNAT family N-acetyltransferase</fullName>
    </recommendedName>
</protein>